<comment type="pathway">
    <text evidence="1">Amino-acid biosynthesis; L-asparagine biosynthesis; L-asparagine from L-aspartate (L-Gln route): step 1/1.</text>
</comment>
<evidence type="ECO:0000313" key="12">
    <source>
        <dbReference type="Proteomes" id="UP000595894"/>
    </source>
</evidence>
<feature type="binding site" evidence="8">
    <location>
        <position position="100"/>
    </location>
    <ligand>
        <name>L-glutamine</name>
        <dbReference type="ChEBI" id="CHEBI:58359"/>
    </ligand>
</feature>
<dbReference type="InterPro" id="IPR029055">
    <property type="entry name" value="Ntn_hydrolases_N"/>
</dbReference>
<dbReference type="PIRSF" id="PIRSF001589">
    <property type="entry name" value="Asn_synthetase_glu-h"/>
    <property type="match status" value="1"/>
</dbReference>
<dbReference type="Pfam" id="PF13537">
    <property type="entry name" value="GATase_7"/>
    <property type="match status" value="1"/>
</dbReference>
<dbReference type="Gene3D" id="3.60.20.10">
    <property type="entry name" value="Glutamine Phosphoribosylpyrophosphate, subunit 1, domain 1"/>
    <property type="match status" value="1"/>
</dbReference>
<dbReference type="EC" id="6.3.5.4" evidence="3"/>
<evidence type="ECO:0000256" key="6">
    <source>
        <dbReference type="ARBA" id="ARBA00022962"/>
    </source>
</evidence>
<sequence>MSAIFGIIRFDGREADARIVARMAATMRHRTPDGTDIAPLGPVCIGYGKMRVHREDMFDAQPLSDDRGDVTLVVEGRLDNREDLAEALEIAPAMLRDMPDSALVLAAYRRWGEECAGHLLGDFAFAVWDRRARRLVLARDHMGQRHLFFHRGADFLAFASEIKALWAIPEVPREMDDDAVLRRMLVIRDADAAPTLFKEIDGLAGGERMTVALDGQVNRTRYWVPEALSDHVGRDEAYYVSAYRRVLSEAVACRVRRLDRRPALHMSGGFDSSAIAGLAGPVLTEHGRTILGIASVMPEARRGEFKHDARTMVEHCARHMPHLDVRFLTREGIEPFGGLDQAIPLLDGPPSTIHYVYQEAARIAAAEGVRLLMDGHGGDYTLNPRDPGALARLLQRGDLRAYVRELRAERRRYGTTLPRAIVSHVRLAVQPVVQRIKALTGRRTRRLRLDRFVRADALDDAIDRNVLVEGDIGMDAGLAVERQKLLANTIARVSARIPDSAINMAAWVEGLAMTRPFHDKRVVELALAVPEALYFKDGRNRYLARTALADVYPPNSRTGASTTTCACPKSRRRVPPPRPSLSRAQGTCRTRWSIATPSPKRFDRTGIGERKRVRH</sequence>
<dbReference type="GO" id="GO:0004066">
    <property type="term" value="F:asparagine synthase (glutamine-hydrolyzing) activity"/>
    <property type="evidence" value="ECO:0007669"/>
    <property type="project" value="UniProtKB-EC"/>
</dbReference>
<feature type="compositionally biased region" description="Polar residues" evidence="9">
    <location>
        <begin position="584"/>
        <end position="596"/>
    </location>
</feature>
<dbReference type="AlphaFoldDB" id="A0A974NTG7"/>
<evidence type="ECO:0000256" key="1">
    <source>
        <dbReference type="ARBA" id="ARBA00005187"/>
    </source>
</evidence>
<dbReference type="CDD" id="cd00712">
    <property type="entry name" value="AsnB"/>
    <property type="match status" value="1"/>
</dbReference>
<dbReference type="PANTHER" id="PTHR43284">
    <property type="entry name" value="ASPARAGINE SYNTHETASE (GLUTAMINE-HYDROLYZING)"/>
    <property type="match status" value="1"/>
</dbReference>
<dbReference type="RefSeq" id="WP_202092047.1">
    <property type="nucleotide sequence ID" value="NZ_CP061035.1"/>
</dbReference>
<evidence type="ECO:0000313" key="11">
    <source>
        <dbReference type="EMBL" id="QQV76581.1"/>
    </source>
</evidence>
<proteinExistence type="inferred from homology"/>
<name>A0A974NTG7_9SPHN</name>
<dbReference type="InterPro" id="IPR014729">
    <property type="entry name" value="Rossmann-like_a/b/a_fold"/>
</dbReference>
<dbReference type="PROSITE" id="PS51278">
    <property type="entry name" value="GATASE_TYPE_2"/>
    <property type="match status" value="1"/>
</dbReference>
<dbReference type="InterPro" id="IPR033738">
    <property type="entry name" value="AsnB_N"/>
</dbReference>
<dbReference type="Gene3D" id="3.40.50.620">
    <property type="entry name" value="HUPs"/>
    <property type="match status" value="2"/>
</dbReference>
<dbReference type="PANTHER" id="PTHR43284:SF1">
    <property type="entry name" value="ASPARAGINE SYNTHETASE"/>
    <property type="match status" value="1"/>
</dbReference>
<comment type="catalytic activity">
    <reaction evidence="7">
        <text>L-aspartate + L-glutamine + ATP + H2O = L-asparagine + L-glutamate + AMP + diphosphate + H(+)</text>
        <dbReference type="Rhea" id="RHEA:12228"/>
        <dbReference type="ChEBI" id="CHEBI:15377"/>
        <dbReference type="ChEBI" id="CHEBI:15378"/>
        <dbReference type="ChEBI" id="CHEBI:29985"/>
        <dbReference type="ChEBI" id="CHEBI:29991"/>
        <dbReference type="ChEBI" id="CHEBI:30616"/>
        <dbReference type="ChEBI" id="CHEBI:33019"/>
        <dbReference type="ChEBI" id="CHEBI:58048"/>
        <dbReference type="ChEBI" id="CHEBI:58359"/>
        <dbReference type="ChEBI" id="CHEBI:456215"/>
        <dbReference type="EC" id="6.3.5.4"/>
    </reaction>
</comment>
<feature type="domain" description="Glutamine amidotransferase type-2" evidence="10">
    <location>
        <begin position="2"/>
        <end position="214"/>
    </location>
</feature>
<feature type="compositionally biased region" description="Basic and acidic residues" evidence="9">
    <location>
        <begin position="600"/>
        <end position="615"/>
    </location>
</feature>
<dbReference type="KEGG" id="sari:H5J25_14175"/>
<keyword evidence="6" id="KW-0315">Glutamine amidotransferase</keyword>
<accession>A0A974NTG7</accession>
<dbReference type="InterPro" id="IPR051786">
    <property type="entry name" value="ASN_synthetase/amidase"/>
</dbReference>
<keyword evidence="12" id="KW-1185">Reference proteome</keyword>
<protein>
    <recommendedName>
        <fullName evidence="3">asparagine synthase (glutamine-hydrolyzing)</fullName>
        <ecNumber evidence="3">6.3.5.4</ecNumber>
    </recommendedName>
</protein>
<evidence type="ECO:0000256" key="5">
    <source>
        <dbReference type="ARBA" id="ARBA00022840"/>
    </source>
</evidence>
<evidence type="ECO:0000259" key="10">
    <source>
        <dbReference type="PROSITE" id="PS51278"/>
    </source>
</evidence>
<dbReference type="Pfam" id="PF00733">
    <property type="entry name" value="Asn_synthase"/>
    <property type="match status" value="1"/>
</dbReference>
<dbReference type="InterPro" id="IPR006426">
    <property type="entry name" value="Asn_synth_AEB"/>
</dbReference>
<dbReference type="SUPFAM" id="SSF56235">
    <property type="entry name" value="N-terminal nucleophile aminohydrolases (Ntn hydrolases)"/>
    <property type="match status" value="1"/>
</dbReference>
<comment type="similarity">
    <text evidence="2">Belongs to the asparagine synthetase family.</text>
</comment>
<dbReference type="GO" id="GO:0006529">
    <property type="term" value="P:asparagine biosynthetic process"/>
    <property type="evidence" value="ECO:0007669"/>
    <property type="project" value="InterPro"/>
</dbReference>
<evidence type="ECO:0000256" key="2">
    <source>
        <dbReference type="ARBA" id="ARBA00005752"/>
    </source>
</evidence>
<dbReference type="Proteomes" id="UP000595894">
    <property type="component" value="Chromosome"/>
</dbReference>
<evidence type="ECO:0000256" key="9">
    <source>
        <dbReference type="SAM" id="MobiDB-lite"/>
    </source>
</evidence>
<keyword evidence="4 8" id="KW-0547">Nucleotide-binding</keyword>
<evidence type="ECO:0000256" key="4">
    <source>
        <dbReference type="ARBA" id="ARBA00022741"/>
    </source>
</evidence>
<gene>
    <name evidence="11" type="ORF">H5J25_14175</name>
</gene>
<evidence type="ECO:0000256" key="7">
    <source>
        <dbReference type="ARBA" id="ARBA00048741"/>
    </source>
</evidence>
<keyword evidence="5 8" id="KW-0067">ATP-binding</keyword>
<organism evidence="11 12">
    <name type="scientific">Sphingomonas aliaeris</name>
    <dbReference type="NCBI Taxonomy" id="2759526"/>
    <lineage>
        <taxon>Bacteria</taxon>
        <taxon>Pseudomonadati</taxon>
        <taxon>Pseudomonadota</taxon>
        <taxon>Alphaproteobacteria</taxon>
        <taxon>Sphingomonadales</taxon>
        <taxon>Sphingomonadaceae</taxon>
        <taxon>Sphingomonas</taxon>
    </lineage>
</organism>
<dbReference type="EMBL" id="CP061035">
    <property type="protein sequence ID" value="QQV76581.1"/>
    <property type="molecule type" value="Genomic_DNA"/>
</dbReference>
<evidence type="ECO:0000256" key="8">
    <source>
        <dbReference type="PIRSR" id="PIRSR001589-2"/>
    </source>
</evidence>
<reference evidence="12" key="1">
    <citation type="submission" date="2020-09" db="EMBL/GenBank/DDBJ databases">
        <title>Sphingomonas sp., a new species isolated from pork steak.</title>
        <authorList>
            <person name="Heidler von Heilborn D."/>
        </authorList>
    </citation>
    <scope>NUCLEOTIDE SEQUENCE [LARGE SCALE GENOMIC DNA]</scope>
</reference>
<dbReference type="GO" id="GO:0005524">
    <property type="term" value="F:ATP binding"/>
    <property type="evidence" value="ECO:0007669"/>
    <property type="project" value="UniProtKB-KW"/>
</dbReference>
<feature type="region of interest" description="Disordered" evidence="9">
    <location>
        <begin position="558"/>
        <end position="615"/>
    </location>
</feature>
<dbReference type="InterPro" id="IPR017932">
    <property type="entry name" value="GATase_2_dom"/>
</dbReference>
<evidence type="ECO:0000256" key="3">
    <source>
        <dbReference type="ARBA" id="ARBA00012737"/>
    </source>
</evidence>
<dbReference type="InterPro" id="IPR001962">
    <property type="entry name" value="Asn_synthase"/>
</dbReference>
<dbReference type="SUPFAM" id="SSF52402">
    <property type="entry name" value="Adenine nucleotide alpha hydrolases-like"/>
    <property type="match status" value="1"/>
</dbReference>